<dbReference type="Proteomes" id="UP001063166">
    <property type="component" value="Unassembled WGS sequence"/>
</dbReference>
<evidence type="ECO:0000313" key="2">
    <source>
        <dbReference type="EMBL" id="GLB37638.1"/>
    </source>
</evidence>
<sequence length="446" mass="49117">MEQLRSSNCKPAVSHLRQLIYIALQPEHPPAVNEMVYTDVPSSPGKAAMKMRIPSGPAVLAARRLLRSFVITNAPETIARALPSCGDPRQDRSTPPDDGSLESVIGPQSMCIPNAKNCWSILAHGFTRRGQNLTLTPGESKKRTHNPDEDEDSLDGHTVENAVVGPDAWSVLDWLILLFEQDEMLADACGSGRFSNLLLQQIPYPRSGIGPRWDAETPLRIVFFCLEQADTRRQILGSRLMALLINLSSTAHLDLPIFVASVYGRLTATALEGLPALFSNLSRSPTVHKFKILLCQKFLTDPSHDQTADARPKAHARVQPRALRQARTESSATQNPKSQLARPGASVQSPINPLPGYTEIRRLMETKPSPSAIVSTSLLLRIKFELLNSYGMLQSQTPLTEKDTEWLASLHDGRMIEILDLAFGRADEGGEGGMLRETIQSIRSAW</sequence>
<feature type="region of interest" description="Disordered" evidence="1">
    <location>
        <begin position="81"/>
        <end position="100"/>
    </location>
</feature>
<protein>
    <submittedName>
        <fullName evidence="2">Uncharacterized protein</fullName>
    </submittedName>
</protein>
<gene>
    <name evidence="2" type="ORF">LshimejAT787_0406890</name>
</gene>
<feature type="compositionally biased region" description="Polar residues" evidence="1">
    <location>
        <begin position="328"/>
        <end position="338"/>
    </location>
</feature>
<accession>A0A9P3PLI3</accession>
<feature type="region of interest" description="Disordered" evidence="1">
    <location>
        <begin position="132"/>
        <end position="156"/>
    </location>
</feature>
<dbReference type="OrthoDB" id="2337158at2759"/>
<reference evidence="2" key="1">
    <citation type="submission" date="2022-07" db="EMBL/GenBank/DDBJ databases">
        <title>The genome of Lyophyllum shimeji provides insight into the initial evolution of ectomycorrhizal fungal genome.</title>
        <authorList>
            <person name="Kobayashi Y."/>
            <person name="Shibata T."/>
            <person name="Hirakawa H."/>
            <person name="Shigenobu S."/>
            <person name="Nishiyama T."/>
            <person name="Yamada A."/>
            <person name="Hasebe M."/>
            <person name="Kawaguchi M."/>
        </authorList>
    </citation>
    <scope>NUCLEOTIDE SEQUENCE</scope>
    <source>
        <strain evidence="2">AT787</strain>
    </source>
</reference>
<name>A0A9P3PLI3_LYOSH</name>
<evidence type="ECO:0000313" key="3">
    <source>
        <dbReference type="Proteomes" id="UP001063166"/>
    </source>
</evidence>
<evidence type="ECO:0000256" key="1">
    <source>
        <dbReference type="SAM" id="MobiDB-lite"/>
    </source>
</evidence>
<feature type="compositionally biased region" description="Basic and acidic residues" evidence="1">
    <location>
        <begin position="303"/>
        <end position="312"/>
    </location>
</feature>
<organism evidence="2 3">
    <name type="scientific">Lyophyllum shimeji</name>
    <name type="common">Hon-shimeji</name>
    <name type="synonym">Tricholoma shimeji</name>
    <dbReference type="NCBI Taxonomy" id="47721"/>
    <lineage>
        <taxon>Eukaryota</taxon>
        <taxon>Fungi</taxon>
        <taxon>Dikarya</taxon>
        <taxon>Basidiomycota</taxon>
        <taxon>Agaricomycotina</taxon>
        <taxon>Agaricomycetes</taxon>
        <taxon>Agaricomycetidae</taxon>
        <taxon>Agaricales</taxon>
        <taxon>Tricholomatineae</taxon>
        <taxon>Lyophyllaceae</taxon>
        <taxon>Lyophyllum</taxon>
    </lineage>
</organism>
<dbReference type="EMBL" id="BRPK01000004">
    <property type="protein sequence ID" value="GLB37638.1"/>
    <property type="molecule type" value="Genomic_DNA"/>
</dbReference>
<dbReference type="AlphaFoldDB" id="A0A9P3PLI3"/>
<keyword evidence="3" id="KW-1185">Reference proteome</keyword>
<comment type="caution">
    <text evidence="2">The sequence shown here is derived from an EMBL/GenBank/DDBJ whole genome shotgun (WGS) entry which is preliminary data.</text>
</comment>
<feature type="region of interest" description="Disordered" evidence="1">
    <location>
        <begin position="303"/>
        <end position="351"/>
    </location>
</feature>
<proteinExistence type="predicted"/>